<proteinExistence type="predicted"/>
<dbReference type="EMBL" id="VLNT01000005">
    <property type="protein sequence ID" value="TSD63633.1"/>
    <property type="molecule type" value="Genomic_DNA"/>
</dbReference>
<keyword evidence="1" id="KW-0812">Transmembrane</keyword>
<dbReference type="AlphaFoldDB" id="A0A554SBB1"/>
<dbReference type="GO" id="GO:0005576">
    <property type="term" value="C:extracellular region"/>
    <property type="evidence" value="ECO:0007669"/>
    <property type="project" value="TreeGrafter"/>
</dbReference>
<keyword evidence="1" id="KW-1133">Transmembrane helix</keyword>
<dbReference type="RefSeq" id="WP_143913004.1">
    <property type="nucleotide sequence ID" value="NZ_VLNT01000005.1"/>
</dbReference>
<dbReference type="InterPro" id="IPR024516">
    <property type="entry name" value="Mce_C"/>
</dbReference>
<keyword evidence="1" id="KW-0472">Membrane</keyword>
<organism evidence="4 5">
    <name type="scientific">Aeromicrobium piscarium</name>
    <dbReference type="NCBI Taxonomy" id="2590901"/>
    <lineage>
        <taxon>Bacteria</taxon>
        <taxon>Bacillati</taxon>
        <taxon>Actinomycetota</taxon>
        <taxon>Actinomycetes</taxon>
        <taxon>Propionibacteriales</taxon>
        <taxon>Nocardioidaceae</taxon>
        <taxon>Aeromicrobium</taxon>
    </lineage>
</organism>
<dbReference type="PANTHER" id="PTHR33371:SF19">
    <property type="entry name" value="MCE-FAMILY PROTEIN MCE4A"/>
    <property type="match status" value="1"/>
</dbReference>
<evidence type="ECO:0000256" key="1">
    <source>
        <dbReference type="SAM" id="Phobius"/>
    </source>
</evidence>
<dbReference type="GO" id="GO:0051701">
    <property type="term" value="P:biological process involved in interaction with host"/>
    <property type="evidence" value="ECO:0007669"/>
    <property type="project" value="TreeGrafter"/>
</dbReference>
<evidence type="ECO:0000313" key="4">
    <source>
        <dbReference type="EMBL" id="TSD63633.1"/>
    </source>
</evidence>
<evidence type="ECO:0000259" key="2">
    <source>
        <dbReference type="Pfam" id="PF02470"/>
    </source>
</evidence>
<dbReference type="OrthoDB" id="3460188at2"/>
<dbReference type="NCBIfam" id="TIGR00996">
    <property type="entry name" value="Mtu_fam_mce"/>
    <property type="match status" value="1"/>
</dbReference>
<gene>
    <name evidence="4" type="ORF">FNM00_08450</name>
</gene>
<evidence type="ECO:0000313" key="5">
    <source>
        <dbReference type="Proteomes" id="UP000316988"/>
    </source>
</evidence>
<dbReference type="Proteomes" id="UP000316988">
    <property type="component" value="Unassembled WGS sequence"/>
</dbReference>
<dbReference type="Pfam" id="PF11887">
    <property type="entry name" value="Mce4_CUP1"/>
    <property type="match status" value="1"/>
</dbReference>
<comment type="caution">
    <text evidence="4">The sequence shown here is derived from an EMBL/GenBank/DDBJ whole genome shotgun (WGS) entry which is preliminary data.</text>
</comment>
<dbReference type="InterPro" id="IPR052336">
    <property type="entry name" value="MlaD_Phospholipid_Transporter"/>
</dbReference>
<feature type="transmembrane region" description="Helical" evidence="1">
    <location>
        <begin position="12"/>
        <end position="35"/>
    </location>
</feature>
<protein>
    <submittedName>
        <fullName evidence="4">MCE family protein</fullName>
    </submittedName>
</protein>
<accession>A0A554SBB1</accession>
<feature type="domain" description="Mammalian cell entry C-terminal" evidence="3">
    <location>
        <begin position="126"/>
        <end position="327"/>
    </location>
</feature>
<feature type="domain" description="Mce/MlaD" evidence="2">
    <location>
        <begin position="43"/>
        <end position="120"/>
    </location>
</feature>
<dbReference type="InterPro" id="IPR005693">
    <property type="entry name" value="Mce"/>
</dbReference>
<dbReference type="Pfam" id="PF02470">
    <property type="entry name" value="MlaD"/>
    <property type="match status" value="1"/>
</dbReference>
<name>A0A554SBB1_9ACTN</name>
<dbReference type="PANTHER" id="PTHR33371">
    <property type="entry name" value="INTERMEMBRANE PHOSPHOLIPID TRANSPORT SYSTEM BINDING PROTEIN MLAD-RELATED"/>
    <property type="match status" value="1"/>
</dbReference>
<keyword evidence="5" id="KW-1185">Reference proteome</keyword>
<dbReference type="InterPro" id="IPR003399">
    <property type="entry name" value="Mce/MlaD"/>
</dbReference>
<reference evidence="4 5" key="1">
    <citation type="submission" date="2019-07" db="EMBL/GenBank/DDBJ databases">
        <authorList>
            <person name="Zhao L.H."/>
        </authorList>
    </citation>
    <scope>NUCLEOTIDE SEQUENCE [LARGE SCALE GENOMIC DNA]</scope>
    <source>
        <strain evidence="4 5">Co35</strain>
    </source>
</reference>
<evidence type="ECO:0000259" key="3">
    <source>
        <dbReference type="Pfam" id="PF11887"/>
    </source>
</evidence>
<sequence>MARTPVLERTASIRILGILFLALVLFFVWVTYAFFTKQFVSSVPVTMYASTAGASLPSNADVKLRGMRVGEVRDVQTDGRQVTMKLAMDPDYIDRIPAGVTGQIVPKTLFGEKQVSLVPPAKATGDTLQAGDVIARAEVPVEIEELLNDLYPLLTAVDPQDVAYTLSAVSQALEGRGEQLGETLVTARDYLREINPEVPQLIDDLTALGTVADGYADAMPDIGRLLENAVFTGDTVVAKQSQLLAFFNEGTALADTLTEFVDVNAENLVTVPRQTAPVVEVLDRYSGTFPCFLDAMAELRPRLDSVLRDQTVHINLELLPLAGQPTGYEESERAEVSQQTLDTADAAQPTCLSLEQAVNGENPYPQENPFSVPADVYKLIGVNSDHNGKFGTPEDFERVAPGAASLDAAVQPSVLSDTAAQRTAVKSLVAAQTGQQAEELSDLAPLLVSPLLRGSEVKISEAR</sequence>